<comment type="similarity">
    <text evidence="2 7">Belongs to the derlin family.</text>
</comment>
<evidence type="ECO:0000256" key="1">
    <source>
        <dbReference type="ARBA" id="ARBA00004477"/>
    </source>
</evidence>
<dbReference type="EMBL" id="JAUTDP010000001">
    <property type="protein sequence ID" value="KAK3403183.1"/>
    <property type="molecule type" value="Genomic_DNA"/>
</dbReference>
<evidence type="ECO:0000256" key="6">
    <source>
        <dbReference type="ARBA" id="ARBA00023136"/>
    </source>
</evidence>
<feature type="region of interest" description="Disordered" evidence="8">
    <location>
        <begin position="223"/>
        <end position="263"/>
    </location>
</feature>
<dbReference type="AlphaFoldDB" id="A0AAE0PND3"/>
<dbReference type="PANTHER" id="PTHR11009">
    <property type="entry name" value="DER1-LIKE PROTEIN, DERLIN"/>
    <property type="match status" value="1"/>
</dbReference>
<evidence type="ECO:0000256" key="2">
    <source>
        <dbReference type="ARBA" id="ARBA00008917"/>
    </source>
</evidence>
<proteinExistence type="inferred from homology"/>
<evidence type="ECO:0000313" key="10">
    <source>
        <dbReference type="Proteomes" id="UP001281003"/>
    </source>
</evidence>
<evidence type="ECO:0000256" key="3">
    <source>
        <dbReference type="ARBA" id="ARBA00022692"/>
    </source>
</evidence>
<protein>
    <recommendedName>
        <fullName evidence="7">Derlin</fullName>
    </recommendedName>
</protein>
<comment type="function">
    <text evidence="7">May be involved in the degradation of misfolded endoplasmic reticulum (ER) luminal proteins.</text>
</comment>
<evidence type="ECO:0000256" key="5">
    <source>
        <dbReference type="ARBA" id="ARBA00022989"/>
    </source>
</evidence>
<keyword evidence="6 7" id="KW-0472">Membrane</keyword>
<evidence type="ECO:0000256" key="7">
    <source>
        <dbReference type="RuleBase" id="RU363059"/>
    </source>
</evidence>
<comment type="caution">
    <text evidence="9">The sequence shown here is derived from an EMBL/GenBank/DDBJ whole genome shotgun (WGS) entry which is preliminary data.</text>
</comment>
<evidence type="ECO:0000256" key="8">
    <source>
        <dbReference type="SAM" id="MobiDB-lite"/>
    </source>
</evidence>
<dbReference type="InterPro" id="IPR007599">
    <property type="entry name" value="DER1"/>
</dbReference>
<dbReference type="Pfam" id="PF04511">
    <property type="entry name" value="DER1"/>
    <property type="match status" value="1"/>
</dbReference>
<feature type="compositionally biased region" description="Low complexity" evidence="8">
    <location>
        <begin position="227"/>
        <end position="245"/>
    </location>
</feature>
<dbReference type="GO" id="GO:0005789">
    <property type="term" value="C:endoplasmic reticulum membrane"/>
    <property type="evidence" value="ECO:0007669"/>
    <property type="project" value="UniProtKB-SubCell"/>
</dbReference>
<name>A0AAE0PND3_SORBR</name>
<comment type="caution">
    <text evidence="7">Lacks conserved residue(s) required for the propagation of feature annotation.</text>
</comment>
<keyword evidence="4 7" id="KW-0256">Endoplasmic reticulum</keyword>
<organism evidence="9 10">
    <name type="scientific">Sordaria brevicollis</name>
    <dbReference type="NCBI Taxonomy" id="83679"/>
    <lineage>
        <taxon>Eukaryota</taxon>
        <taxon>Fungi</taxon>
        <taxon>Dikarya</taxon>
        <taxon>Ascomycota</taxon>
        <taxon>Pezizomycotina</taxon>
        <taxon>Sordariomycetes</taxon>
        <taxon>Sordariomycetidae</taxon>
        <taxon>Sordariales</taxon>
        <taxon>Sordariaceae</taxon>
        <taxon>Sordaria</taxon>
    </lineage>
</organism>
<accession>A0AAE0PND3</accession>
<sequence>MSSEIMAAYWQAPPMARTLATAILVTSITAHFGLLPIGWIYFDESRLFKLPPEIWRLVTSFLLSSPQLGIVLDPYFAYQYLSQLETTNPKFSRKEDILWYLITVGGFIITVNRIFLGGYFFLQGLIIALCYTAVQDSRGAKSNFFFFTVPSQLIPYCMLLSSLLMNPMVIPLQVTGILAAHWHDFMTRLWPEFGAGGGSSLLPTPTFLSRLVETPRVFQREYGTAIRPGTGTPSTGRTTGASTSSVLPDSWKTRGSGHRLGGD</sequence>
<keyword evidence="10" id="KW-1185">Reference proteome</keyword>
<dbReference type="GO" id="GO:0006950">
    <property type="term" value="P:response to stress"/>
    <property type="evidence" value="ECO:0007669"/>
    <property type="project" value="UniProtKB-ARBA"/>
</dbReference>
<comment type="subcellular location">
    <subcellularLocation>
        <location evidence="1 7">Endoplasmic reticulum membrane</location>
        <topology evidence="1 7">Multi-pass membrane protein</topology>
    </subcellularLocation>
</comment>
<evidence type="ECO:0000313" key="9">
    <source>
        <dbReference type="EMBL" id="KAK3403183.1"/>
    </source>
</evidence>
<feature type="transmembrane region" description="Helical" evidence="7">
    <location>
        <begin position="143"/>
        <end position="165"/>
    </location>
</feature>
<dbReference type="Proteomes" id="UP001281003">
    <property type="component" value="Unassembled WGS sequence"/>
</dbReference>
<keyword evidence="3 7" id="KW-0812">Transmembrane</keyword>
<reference evidence="9" key="1">
    <citation type="journal article" date="2023" name="Mol. Phylogenet. Evol.">
        <title>Genome-scale phylogeny and comparative genomics of the fungal order Sordariales.</title>
        <authorList>
            <person name="Hensen N."/>
            <person name="Bonometti L."/>
            <person name="Westerberg I."/>
            <person name="Brannstrom I.O."/>
            <person name="Guillou S."/>
            <person name="Cros-Aarteil S."/>
            <person name="Calhoun S."/>
            <person name="Haridas S."/>
            <person name="Kuo A."/>
            <person name="Mondo S."/>
            <person name="Pangilinan J."/>
            <person name="Riley R."/>
            <person name="LaButti K."/>
            <person name="Andreopoulos B."/>
            <person name="Lipzen A."/>
            <person name="Chen C."/>
            <person name="Yan M."/>
            <person name="Daum C."/>
            <person name="Ng V."/>
            <person name="Clum A."/>
            <person name="Steindorff A."/>
            <person name="Ohm R.A."/>
            <person name="Martin F."/>
            <person name="Silar P."/>
            <person name="Natvig D.O."/>
            <person name="Lalanne C."/>
            <person name="Gautier V."/>
            <person name="Ament-Velasquez S.L."/>
            <person name="Kruys A."/>
            <person name="Hutchinson M.I."/>
            <person name="Powell A.J."/>
            <person name="Barry K."/>
            <person name="Miller A.N."/>
            <person name="Grigoriev I.V."/>
            <person name="Debuchy R."/>
            <person name="Gladieux P."/>
            <person name="Hiltunen Thoren M."/>
            <person name="Johannesson H."/>
        </authorList>
    </citation>
    <scope>NUCLEOTIDE SEQUENCE</scope>
    <source>
        <strain evidence="9">FGSC 1904</strain>
    </source>
</reference>
<evidence type="ECO:0000256" key="4">
    <source>
        <dbReference type="ARBA" id="ARBA00022824"/>
    </source>
</evidence>
<reference evidence="9" key="2">
    <citation type="submission" date="2023-07" db="EMBL/GenBank/DDBJ databases">
        <authorList>
            <consortium name="Lawrence Berkeley National Laboratory"/>
            <person name="Haridas S."/>
            <person name="Hensen N."/>
            <person name="Bonometti L."/>
            <person name="Westerberg I."/>
            <person name="Brannstrom I.O."/>
            <person name="Guillou S."/>
            <person name="Cros-Aarteil S."/>
            <person name="Calhoun S."/>
            <person name="Kuo A."/>
            <person name="Mondo S."/>
            <person name="Pangilinan J."/>
            <person name="Riley R."/>
            <person name="LaButti K."/>
            <person name="Andreopoulos B."/>
            <person name="Lipzen A."/>
            <person name="Chen C."/>
            <person name="Yanf M."/>
            <person name="Daum C."/>
            <person name="Ng V."/>
            <person name="Clum A."/>
            <person name="Steindorff A."/>
            <person name="Ohm R."/>
            <person name="Martin F."/>
            <person name="Silar P."/>
            <person name="Natvig D."/>
            <person name="Lalanne C."/>
            <person name="Gautier V."/>
            <person name="Ament-velasquez S.L."/>
            <person name="Kruys A."/>
            <person name="Hutchinson M.I."/>
            <person name="Powell A.J."/>
            <person name="Barry K."/>
            <person name="Miller A.N."/>
            <person name="Grigoriev I.V."/>
            <person name="Debuchy R."/>
            <person name="Gladieux P."/>
            <person name="Thoren M.H."/>
            <person name="Johannesson H."/>
        </authorList>
    </citation>
    <scope>NUCLEOTIDE SEQUENCE</scope>
    <source>
        <strain evidence="9">FGSC 1904</strain>
    </source>
</reference>
<feature type="transmembrane region" description="Helical" evidence="7">
    <location>
        <begin position="97"/>
        <end position="122"/>
    </location>
</feature>
<feature type="transmembrane region" description="Helical" evidence="7">
    <location>
        <begin position="20"/>
        <end position="42"/>
    </location>
</feature>
<gene>
    <name evidence="9" type="ORF">B0T20DRAFT_400228</name>
</gene>
<keyword evidence="5 7" id="KW-1133">Transmembrane helix</keyword>